<feature type="compositionally biased region" description="Polar residues" evidence="1">
    <location>
        <begin position="88"/>
        <end position="99"/>
    </location>
</feature>
<feature type="compositionally biased region" description="Low complexity" evidence="1">
    <location>
        <begin position="51"/>
        <end position="87"/>
    </location>
</feature>
<organism evidence="2 3">
    <name type="scientific">Penicillium camemberti (strain FM 013)</name>
    <dbReference type="NCBI Taxonomy" id="1429867"/>
    <lineage>
        <taxon>Eukaryota</taxon>
        <taxon>Fungi</taxon>
        <taxon>Dikarya</taxon>
        <taxon>Ascomycota</taxon>
        <taxon>Pezizomycotina</taxon>
        <taxon>Eurotiomycetes</taxon>
        <taxon>Eurotiomycetidae</taxon>
        <taxon>Eurotiales</taxon>
        <taxon>Aspergillaceae</taxon>
        <taxon>Penicillium</taxon>
    </lineage>
</organism>
<proteinExistence type="predicted"/>
<dbReference type="EMBL" id="HG793153">
    <property type="protein sequence ID" value="CRL27073.1"/>
    <property type="molecule type" value="Genomic_DNA"/>
</dbReference>
<evidence type="ECO:0000256" key="1">
    <source>
        <dbReference type="SAM" id="MobiDB-lite"/>
    </source>
</evidence>
<feature type="compositionally biased region" description="Low complexity" evidence="1">
    <location>
        <begin position="221"/>
        <end position="241"/>
    </location>
</feature>
<keyword evidence="3" id="KW-1185">Reference proteome</keyword>
<dbReference type="STRING" id="1429867.A0A0G4PLN5"/>
<reference evidence="2 3" key="1">
    <citation type="journal article" date="2014" name="Nat. Commun.">
        <title>Multiple recent horizontal transfers of a large genomic region in cheese making fungi.</title>
        <authorList>
            <person name="Cheeseman K."/>
            <person name="Ropars J."/>
            <person name="Renault P."/>
            <person name="Dupont J."/>
            <person name="Gouzy J."/>
            <person name="Branca A."/>
            <person name="Abraham A.L."/>
            <person name="Ceppi M."/>
            <person name="Conseiller E."/>
            <person name="Debuchy R."/>
            <person name="Malagnac F."/>
            <person name="Goarin A."/>
            <person name="Silar P."/>
            <person name="Lacoste S."/>
            <person name="Sallet E."/>
            <person name="Bensimon A."/>
            <person name="Giraud T."/>
            <person name="Brygoo Y."/>
        </authorList>
    </citation>
    <scope>NUCLEOTIDE SEQUENCE [LARGE SCALE GENOMIC DNA]</scope>
    <source>
        <strain evidence="3">FM 013</strain>
    </source>
</reference>
<evidence type="ECO:0000313" key="2">
    <source>
        <dbReference type="EMBL" id="CRL27073.1"/>
    </source>
</evidence>
<gene>
    <name evidence="2" type="ORF">PCAMFM013_S020g000232</name>
</gene>
<name>A0A0G4PLN5_PENC3</name>
<feature type="compositionally biased region" description="Polar residues" evidence="1">
    <location>
        <begin position="154"/>
        <end position="171"/>
    </location>
</feature>
<evidence type="ECO:0000313" key="3">
    <source>
        <dbReference type="Proteomes" id="UP000053732"/>
    </source>
</evidence>
<dbReference type="Proteomes" id="UP000053732">
    <property type="component" value="Unassembled WGS sequence"/>
</dbReference>
<sequence length="524" mass="56709">MRDKHLRKNCELQPVTMSHSLTAASLHIEAKAKPSSSSSHEVPGTRSPMASDNSCPDSSDSSSDDGSNTSSSNGSDSSSPSSSSPASLNTTFPESNVLKTSGLFDDRPEENPDTEPITICGTSSQSSSDTETVILRNPAAPNDSGAVPADNSKESSNTQSSAIWDTSSQSESDAETVILCNAAAKNDSDAVFADNPGSEESGAVSGGFIQGDHDVEKDGTSDSISDNGSDSSSQNCSDTFSLVGPHPLSSASSTTSSQASLDIEDDDDDEVNHPKGSHKICAYASPVQDGRRIRTSCDSNDDPGIWHVEPDGFINEAQRAGGPFLCSFPVKMQKLKPSDPLSDVLEDCVLIRKILATLAEHDVYPISMKLRECKHENDFFNWKPTLIFSAIRNTFDDSWILASRQVWQHFSDVGLAHLNIEISDPDAYTFFVRCLEKSDPLWSVSLELNQRIMATIDLTDMQLLSMPRVGMTQSEKTSPAVLMAVRLRSNQDWRNTRDQIVEILDDFNLPMVEVIIVKGENSRG</sequence>
<feature type="compositionally biased region" description="Basic and acidic residues" evidence="1">
    <location>
        <begin position="211"/>
        <end position="220"/>
    </location>
</feature>
<protein>
    <submittedName>
        <fullName evidence="2">Str. FM013</fullName>
    </submittedName>
</protein>
<feature type="region of interest" description="Disordered" evidence="1">
    <location>
        <begin position="189"/>
        <end position="279"/>
    </location>
</feature>
<feature type="compositionally biased region" description="Low complexity" evidence="1">
    <location>
        <begin position="249"/>
        <end position="260"/>
    </location>
</feature>
<dbReference type="AlphaFoldDB" id="A0A0G4PLN5"/>
<accession>A0A0G4PLN5</accession>
<feature type="compositionally biased region" description="Polar residues" evidence="1">
    <location>
        <begin position="120"/>
        <end position="131"/>
    </location>
</feature>
<feature type="region of interest" description="Disordered" evidence="1">
    <location>
        <begin position="23"/>
        <end position="173"/>
    </location>
</feature>